<keyword evidence="7" id="KW-1185">Reference proteome</keyword>
<name>A0A0U1CUJ1_9MYCO</name>
<dbReference type="RefSeq" id="WP_090421242.1">
    <property type="nucleotide sequence ID" value="NZ_CTEC01000001.1"/>
</dbReference>
<dbReference type="PANTHER" id="PTHR14226:SF57">
    <property type="entry name" value="BLR7027 PROTEIN"/>
    <property type="match status" value="1"/>
</dbReference>
<organism evidence="6 7">
    <name type="scientific">Mycobacterium europaeum</name>
    <dbReference type="NCBI Taxonomy" id="761804"/>
    <lineage>
        <taxon>Bacteria</taxon>
        <taxon>Bacillati</taxon>
        <taxon>Actinomycetota</taxon>
        <taxon>Actinomycetes</taxon>
        <taxon>Mycobacteriales</taxon>
        <taxon>Mycobacteriaceae</taxon>
        <taxon>Mycobacterium</taxon>
        <taxon>Mycobacterium simiae complex</taxon>
    </lineage>
</organism>
<dbReference type="AlphaFoldDB" id="A0A0U1CUJ1"/>
<dbReference type="SUPFAM" id="SSF52151">
    <property type="entry name" value="FabD/lysophospholipase-like"/>
    <property type="match status" value="1"/>
</dbReference>
<feature type="active site" description="Nucleophile" evidence="4">
    <location>
        <position position="48"/>
    </location>
</feature>
<dbReference type="Proteomes" id="UP000199601">
    <property type="component" value="Unassembled WGS sequence"/>
</dbReference>
<dbReference type="PROSITE" id="PS51635">
    <property type="entry name" value="PNPLA"/>
    <property type="match status" value="1"/>
</dbReference>
<proteinExistence type="predicted"/>
<feature type="short sequence motif" description="GXGXXG" evidence="4">
    <location>
        <begin position="11"/>
        <end position="16"/>
    </location>
</feature>
<gene>
    <name evidence="6" type="ORF">BN000_00175</name>
</gene>
<protein>
    <submittedName>
        <fullName evidence="6">Phospholipase</fullName>
    </submittedName>
</protein>
<feature type="active site" description="Proton acceptor" evidence="4">
    <location>
        <position position="195"/>
    </location>
</feature>
<evidence type="ECO:0000256" key="3">
    <source>
        <dbReference type="ARBA" id="ARBA00023098"/>
    </source>
</evidence>
<accession>A0A0U1CUJ1</accession>
<dbReference type="InterPro" id="IPR050301">
    <property type="entry name" value="NTE"/>
</dbReference>
<dbReference type="PANTHER" id="PTHR14226">
    <property type="entry name" value="NEUROPATHY TARGET ESTERASE/SWISS CHEESE D.MELANOGASTER"/>
    <property type="match status" value="1"/>
</dbReference>
<evidence type="ECO:0000256" key="2">
    <source>
        <dbReference type="ARBA" id="ARBA00022963"/>
    </source>
</evidence>
<reference evidence="7" key="1">
    <citation type="submission" date="2015-03" db="EMBL/GenBank/DDBJ databases">
        <authorList>
            <person name="Urmite Genomes"/>
        </authorList>
    </citation>
    <scope>NUCLEOTIDE SEQUENCE [LARGE SCALE GENOMIC DNA]</scope>
    <source>
        <strain evidence="7">CSUR P1344</strain>
    </source>
</reference>
<keyword evidence="1 4" id="KW-0378">Hydrolase</keyword>
<evidence type="ECO:0000259" key="5">
    <source>
        <dbReference type="PROSITE" id="PS51635"/>
    </source>
</evidence>
<dbReference type="Pfam" id="PF01734">
    <property type="entry name" value="Patatin"/>
    <property type="match status" value="1"/>
</dbReference>
<dbReference type="InterPro" id="IPR002641">
    <property type="entry name" value="PNPLA_dom"/>
</dbReference>
<dbReference type="EMBL" id="CTEC01000001">
    <property type="protein sequence ID" value="CQD02210.1"/>
    <property type="molecule type" value="Genomic_DNA"/>
</dbReference>
<dbReference type="Gene3D" id="3.40.1090.10">
    <property type="entry name" value="Cytosolic phospholipase A2 catalytic domain"/>
    <property type="match status" value="2"/>
</dbReference>
<keyword evidence="2 4" id="KW-0442">Lipid degradation</keyword>
<dbReference type="GO" id="GO:0016042">
    <property type="term" value="P:lipid catabolic process"/>
    <property type="evidence" value="ECO:0007669"/>
    <property type="project" value="UniProtKB-UniRule"/>
</dbReference>
<dbReference type="GO" id="GO:0016787">
    <property type="term" value="F:hydrolase activity"/>
    <property type="evidence" value="ECO:0007669"/>
    <property type="project" value="UniProtKB-UniRule"/>
</dbReference>
<keyword evidence="3 4" id="KW-0443">Lipid metabolism</keyword>
<sequence>MTTRRALVLAGGGIAGIAWETGVLRGIADESPTAARLLLDSDVLVGTSAGSAGAAQIGSGSALDALFDRQVGESSPEIDSGVDVDTITEMFLAALAEPYTDPSDKTRQQMQRIGAVALATETVPPPVRRQVIARRLPSHDWPDRTLRITAIDVSTGELAVFDRESGVDLVDAVAASCAVPGAWPPVAIACRRYMDGGVASSINLGVAADCDAAVVLLPSGADAPSPFGPGPAAEIFAFPGAVFAVFADADSVAAFGPNPLDPKCRVASALAGREQGRREARAVARFLGV</sequence>
<evidence type="ECO:0000313" key="7">
    <source>
        <dbReference type="Proteomes" id="UP000199601"/>
    </source>
</evidence>
<evidence type="ECO:0000256" key="1">
    <source>
        <dbReference type="ARBA" id="ARBA00022801"/>
    </source>
</evidence>
<feature type="short sequence motif" description="DGA/G" evidence="4">
    <location>
        <begin position="195"/>
        <end position="197"/>
    </location>
</feature>
<feature type="short sequence motif" description="GXSXG" evidence="4">
    <location>
        <begin position="46"/>
        <end position="50"/>
    </location>
</feature>
<dbReference type="InterPro" id="IPR016035">
    <property type="entry name" value="Acyl_Trfase/lysoPLipase"/>
</dbReference>
<evidence type="ECO:0000256" key="4">
    <source>
        <dbReference type="PROSITE-ProRule" id="PRU01161"/>
    </source>
</evidence>
<feature type="domain" description="PNPLA" evidence="5">
    <location>
        <begin position="7"/>
        <end position="208"/>
    </location>
</feature>
<evidence type="ECO:0000313" key="6">
    <source>
        <dbReference type="EMBL" id="CQD02210.1"/>
    </source>
</evidence>